<evidence type="ECO:0000256" key="1">
    <source>
        <dbReference type="PROSITE-ProRule" id="PRU00176"/>
    </source>
</evidence>
<dbReference type="PANTHER" id="PTHR19143:SF327">
    <property type="entry name" value="FI21813P1-RELATED"/>
    <property type="match status" value="1"/>
</dbReference>
<protein>
    <recommendedName>
        <fullName evidence="7">RRM domain-containing protein</fullName>
    </recommendedName>
</protein>
<dbReference type="Gene3D" id="3.30.70.330">
    <property type="match status" value="1"/>
</dbReference>
<keyword evidence="1" id="KW-0694">RNA-binding</keyword>
<dbReference type="Proteomes" id="UP001175271">
    <property type="component" value="Unassembled WGS sequence"/>
</dbReference>
<keyword evidence="6" id="KW-1185">Reference proteome</keyword>
<dbReference type="InterPro" id="IPR012677">
    <property type="entry name" value="Nucleotide-bd_a/b_plait_sf"/>
</dbReference>
<dbReference type="InterPro" id="IPR002181">
    <property type="entry name" value="Fibrinogen_a/b/g_C_dom"/>
</dbReference>
<organism evidence="5 6">
    <name type="scientific">Steinernema hermaphroditum</name>
    <dbReference type="NCBI Taxonomy" id="289476"/>
    <lineage>
        <taxon>Eukaryota</taxon>
        <taxon>Metazoa</taxon>
        <taxon>Ecdysozoa</taxon>
        <taxon>Nematoda</taxon>
        <taxon>Chromadorea</taxon>
        <taxon>Rhabditida</taxon>
        <taxon>Tylenchina</taxon>
        <taxon>Panagrolaimomorpha</taxon>
        <taxon>Strongyloidoidea</taxon>
        <taxon>Steinernematidae</taxon>
        <taxon>Steinernema</taxon>
    </lineage>
</organism>
<dbReference type="SMART" id="SM00360">
    <property type="entry name" value="RRM"/>
    <property type="match status" value="1"/>
</dbReference>
<evidence type="ECO:0000256" key="2">
    <source>
        <dbReference type="SAM" id="MobiDB-lite"/>
    </source>
</evidence>
<feature type="domain" description="Fibrinogen C-terminal" evidence="4">
    <location>
        <begin position="471"/>
        <end position="703"/>
    </location>
</feature>
<name>A0AA39LRN8_9BILA</name>
<dbReference type="SMART" id="SM00186">
    <property type="entry name" value="FBG"/>
    <property type="match status" value="1"/>
</dbReference>
<feature type="compositionally biased region" description="Low complexity" evidence="2">
    <location>
        <begin position="322"/>
        <end position="374"/>
    </location>
</feature>
<dbReference type="EMBL" id="JAUCMV010000004">
    <property type="protein sequence ID" value="KAK0407177.1"/>
    <property type="molecule type" value="Genomic_DNA"/>
</dbReference>
<reference evidence="5" key="1">
    <citation type="submission" date="2023-06" db="EMBL/GenBank/DDBJ databases">
        <title>Genomic analysis of the entomopathogenic nematode Steinernema hermaphroditum.</title>
        <authorList>
            <person name="Schwarz E.M."/>
            <person name="Heppert J.K."/>
            <person name="Baniya A."/>
            <person name="Schwartz H.T."/>
            <person name="Tan C.-H."/>
            <person name="Antoshechkin I."/>
            <person name="Sternberg P.W."/>
            <person name="Goodrich-Blair H."/>
            <person name="Dillman A.R."/>
        </authorList>
    </citation>
    <scope>NUCLEOTIDE SEQUENCE</scope>
    <source>
        <strain evidence="5">PS9179</strain>
        <tissue evidence="5">Whole animal</tissue>
    </source>
</reference>
<dbReference type="Gene3D" id="3.90.215.10">
    <property type="entry name" value="Gamma Fibrinogen, chain A, domain 1"/>
    <property type="match status" value="1"/>
</dbReference>
<evidence type="ECO:0000313" key="6">
    <source>
        <dbReference type="Proteomes" id="UP001175271"/>
    </source>
</evidence>
<dbReference type="Pfam" id="PF00076">
    <property type="entry name" value="RRM_1"/>
    <property type="match status" value="1"/>
</dbReference>
<dbReference type="Pfam" id="PF00147">
    <property type="entry name" value="Fibrinogen_C"/>
    <property type="match status" value="1"/>
</dbReference>
<proteinExistence type="predicted"/>
<feature type="region of interest" description="Disordered" evidence="2">
    <location>
        <begin position="285"/>
        <end position="374"/>
    </location>
</feature>
<feature type="domain" description="RRM" evidence="3">
    <location>
        <begin position="42"/>
        <end position="120"/>
    </location>
</feature>
<dbReference type="GO" id="GO:0003723">
    <property type="term" value="F:RNA binding"/>
    <property type="evidence" value="ECO:0007669"/>
    <property type="project" value="UniProtKB-UniRule"/>
</dbReference>
<dbReference type="InterPro" id="IPR000504">
    <property type="entry name" value="RRM_dom"/>
</dbReference>
<dbReference type="SUPFAM" id="SSF54928">
    <property type="entry name" value="RNA-binding domain, RBD"/>
    <property type="match status" value="1"/>
</dbReference>
<dbReference type="PROSITE" id="PS51406">
    <property type="entry name" value="FIBRINOGEN_C_2"/>
    <property type="match status" value="1"/>
</dbReference>
<dbReference type="CDD" id="cd00590">
    <property type="entry name" value="RRM_SF"/>
    <property type="match status" value="1"/>
</dbReference>
<dbReference type="PANTHER" id="PTHR19143">
    <property type="entry name" value="FIBRINOGEN/TENASCIN/ANGIOPOEITIN"/>
    <property type="match status" value="1"/>
</dbReference>
<dbReference type="SUPFAM" id="SSF56496">
    <property type="entry name" value="Fibrinogen C-terminal domain-like"/>
    <property type="match status" value="1"/>
</dbReference>
<evidence type="ECO:0000259" key="3">
    <source>
        <dbReference type="PROSITE" id="PS50102"/>
    </source>
</evidence>
<dbReference type="PROSITE" id="PS50102">
    <property type="entry name" value="RRM"/>
    <property type="match status" value="1"/>
</dbReference>
<sequence length="704" mass="80316">MDAGTAATKAKEVDFDVEALLCTRSPKYDTVDPRTAQEQASRKILIYDLPSNTFPTDLYNCFIDYGAIESCNVVPRTKDGVITCIGFVEFKSKEVRRTVVQQHANQTIKGKEVIVRAFRTILSSRSRPEQKKIPFQVKRFPVLEKKFDCCRANECSFLWKTNVHLRLVASEQDAHPVREGEPYRYSREQMVKLNPRKTRMPGYFSPHTVIKRMAPEIFKKPEAAKPFEEKADEDMLDRSSESPTCGTMARAPLSLSALLFLLATCRIGASIEYDDHLTYVPEDQWDRPLSKGVDDPYKYIPEEKKEEEPWKSRVIEYDDHQPSSTEAPTTTQAPTTTTSSTTTTVSTTTTTTTTQTPTTTPTPTTTTTSTTTPPRVVETRPTVLIPLKVEVVEIHPADRQPSSSIQIHETVESFSTPIDHIISPVQEDSVQEDTVTEQIVESTSPLPPVLAKVEKTPDFSFLKVLRNVEACHNHRVPLDTTSVLQLHDGHSHFFVVCDTKTDKKTWTVIQQRVDNTLFWNRTFSEYEYGFGDARTSYWLGLDKIYGIIQATREQKMLLRIELRHDLCARHRACSGYGEDGFWWGEWEFSIDGPETNYTLHISNITVGNLTGETDYFYINNEMPFTTVDADNDSRANNCALFKNYGGWWHKDCTFYALNGRYGSRAGSTRDLCWLYKGRPNEKRLAHTYNINPKFTKMMIRPLDA</sequence>
<dbReference type="AlphaFoldDB" id="A0AA39LRN8"/>
<dbReference type="GO" id="GO:0005615">
    <property type="term" value="C:extracellular space"/>
    <property type="evidence" value="ECO:0007669"/>
    <property type="project" value="TreeGrafter"/>
</dbReference>
<dbReference type="InterPro" id="IPR036056">
    <property type="entry name" value="Fibrinogen-like_C"/>
</dbReference>
<evidence type="ECO:0008006" key="7">
    <source>
        <dbReference type="Google" id="ProtNLM"/>
    </source>
</evidence>
<evidence type="ECO:0000313" key="5">
    <source>
        <dbReference type="EMBL" id="KAK0407177.1"/>
    </source>
</evidence>
<dbReference type="InterPro" id="IPR035979">
    <property type="entry name" value="RBD_domain_sf"/>
</dbReference>
<feature type="compositionally biased region" description="Basic and acidic residues" evidence="2">
    <location>
        <begin position="285"/>
        <end position="321"/>
    </location>
</feature>
<dbReference type="InterPro" id="IPR050373">
    <property type="entry name" value="Fibrinogen_C-term_domain"/>
</dbReference>
<gene>
    <name evidence="5" type="ORF">QR680_019056</name>
</gene>
<dbReference type="InterPro" id="IPR014716">
    <property type="entry name" value="Fibrinogen_a/b/g_C_1"/>
</dbReference>
<accession>A0AA39LRN8</accession>
<evidence type="ECO:0000259" key="4">
    <source>
        <dbReference type="PROSITE" id="PS51406"/>
    </source>
</evidence>
<comment type="caution">
    <text evidence="5">The sequence shown here is derived from an EMBL/GenBank/DDBJ whole genome shotgun (WGS) entry which is preliminary data.</text>
</comment>